<evidence type="ECO:0000256" key="1">
    <source>
        <dbReference type="SAM" id="Phobius"/>
    </source>
</evidence>
<proteinExistence type="predicted"/>
<keyword evidence="1" id="KW-0812">Transmembrane</keyword>
<organism evidence="2 3">
    <name type="scientific">Glycomyces algeriensis</name>
    <dbReference type="NCBI Taxonomy" id="256037"/>
    <lineage>
        <taxon>Bacteria</taxon>
        <taxon>Bacillati</taxon>
        <taxon>Actinomycetota</taxon>
        <taxon>Actinomycetes</taxon>
        <taxon>Glycomycetales</taxon>
        <taxon>Glycomycetaceae</taxon>
        <taxon>Glycomyces</taxon>
    </lineage>
</organism>
<evidence type="ECO:0000313" key="3">
    <source>
        <dbReference type="Proteomes" id="UP001144313"/>
    </source>
</evidence>
<dbReference type="AlphaFoldDB" id="A0A9W6GC02"/>
<name>A0A9W6GC02_9ACTN</name>
<gene>
    <name evidence="2" type="ORF">GALLR39Z86_39760</name>
</gene>
<evidence type="ECO:0000313" key="2">
    <source>
        <dbReference type="EMBL" id="GLI44126.1"/>
    </source>
</evidence>
<accession>A0A9W6GC02</accession>
<feature type="transmembrane region" description="Helical" evidence="1">
    <location>
        <begin position="26"/>
        <end position="55"/>
    </location>
</feature>
<sequence length="84" mass="8995">MVVTAVFGLISPREFTRLARLDKVEFWLAATTAAVGLTAGLLAAVSVGTTLVLVLRELDRIRVIEVRRGPDGHPARCCVPVAPN</sequence>
<keyword evidence="3" id="KW-1185">Reference proteome</keyword>
<reference evidence="2" key="1">
    <citation type="submission" date="2022-12" db="EMBL/GenBank/DDBJ databases">
        <title>Reference genome sequencing for broad-spectrum identification of bacterial and archaeal isolates by mass spectrometry.</title>
        <authorList>
            <person name="Sekiguchi Y."/>
            <person name="Tourlousse D.M."/>
        </authorList>
    </citation>
    <scope>NUCLEOTIDE SEQUENCE</scope>
    <source>
        <strain evidence="2">LLR39Z86</strain>
    </source>
</reference>
<comment type="caution">
    <text evidence="2">The sequence shown here is derived from an EMBL/GenBank/DDBJ whole genome shotgun (WGS) entry which is preliminary data.</text>
</comment>
<protein>
    <submittedName>
        <fullName evidence="2">Uncharacterized protein</fullName>
    </submittedName>
</protein>
<keyword evidence="1" id="KW-0472">Membrane</keyword>
<dbReference type="Proteomes" id="UP001144313">
    <property type="component" value="Unassembled WGS sequence"/>
</dbReference>
<dbReference type="EMBL" id="BSDT01000001">
    <property type="protein sequence ID" value="GLI44126.1"/>
    <property type="molecule type" value="Genomic_DNA"/>
</dbReference>
<keyword evidence="1" id="KW-1133">Transmembrane helix</keyword>